<protein>
    <submittedName>
        <fullName evidence="2">Uncharacterized protein</fullName>
    </submittedName>
</protein>
<keyword evidence="1" id="KW-1133">Transmembrane helix</keyword>
<sequence length="109" mass="12129">MLAPFFTDLFFLDTFWLFVFLMTFFIGELALFFADLAFCSTAVVGIGAGSAEVDTAGAASAVLENNTSNAATDNFKFFIVYILWLEYVKLKSTLVVWSIVLNDMFANFT</sequence>
<gene>
    <name evidence="2" type="ordered locus">XNC1_2957</name>
</gene>
<dbReference type="STRING" id="406817.XNC1_2957"/>
<dbReference type="Proteomes" id="UP000008075">
    <property type="component" value="Chromosome"/>
</dbReference>
<name>D3VJV2_XENNA</name>
<dbReference type="AlphaFoldDB" id="D3VJV2"/>
<dbReference type="KEGG" id="xne:XNC1_2957"/>
<organism evidence="2 3">
    <name type="scientific">Xenorhabdus nematophila (strain ATCC 19061 / DSM 3370 / CCUG 14189 / LMG 1036 / NCIMB 9965 / AN6)</name>
    <dbReference type="NCBI Taxonomy" id="406817"/>
    <lineage>
        <taxon>Bacteria</taxon>
        <taxon>Pseudomonadati</taxon>
        <taxon>Pseudomonadota</taxon>
        <taxon>Gammaproteobacteria</taxon>
        <taxon>Enterobacterales</taxon>
        <taxon>Morganellaceae</taxon>
        <taxon>Xenorhabdus</taxon>
    </lineage>
</organism>
<dbReference type="HOGENOM" id="CLU_2182951_0_0_6"/>
<keyword evidence="3" id="KW-1185">Reference proteome</keyword>
<evidence type="ECO:0000256" key="1">
    <source>
        <dbReference type="SAM" id="Phobius"/>
    </source>
</evidence>
<dbReference type="EMBL" id="FN667742">
    <property type="protein sequence ID" value="CBJ91011.1"/>
    <property type="molecule type" value="Genomic_DNA"/>
</dbReference>
<keyword evidence="1" id="KW-0812">Transmembrane</keyword>
<feature type="transmembrane region" description="Helical" evidence="1">
    <location>
        <begin position="15"/>
        <end position="34"/>
    </location>
</feature>
<evidence type="ECO:0000313" key="3">
    <source>
        <dbReference type="Proteomes" id="UP000008075"/>
    </source>
</evidence>
<accession>D3VJV2</accession>
<evidence type="ECO:0000313" key="2">
    <source>
        <dbReference type="EMBL" id="CBJ91011.1"/>
    </source>
</evidence>
<proteinExistence type="predicted"/>
<keyword evidence="1" id="KW-0472">Membrane</keyword>
<reference evidence="2 3" key="1">
    <citation type="journal article" date="2011" name="PLoS ONE">
        <title>The entomopathogenic bacterial endosymbionts xenorhabdus and photorhabdus: convergent lifestyles from divergent genomes.</title>
        <authorList>
            <person name="Chaston J.M."/>
            <person name="Suen G."/>
            <person name="Tucker S.L."/>
            <person name="Andersen A.W."/>
            <person name="Bhasin A."/>
            <person name="Bode E."/>
            <person name="Bode H.B."/>
            <person name="Brachmann A.O."/>
            <person name="Cowles C.E."/>
            <person name="Cowles K.N."/>
            <person name="Darby C."/>
            <person name="de Leon L."/>
            <person name="Drace K."/>
            <person name="Du Z."/>
            <person name="Givaudan A."/>
            <person name="Herbert Tran E.E."/>
            <person name="Jewell K.A."/>
            <person name="Knack J.J."/>
            <person name="Krasomil-Osterfeld K.C."/>
            <person name="Kukor R."/>
            <person name="Lanois A."/>
            <person name="Latreille P."/>
            <person name="Leimgruber N.K."/>
            <person name="Lipke C.M."/>
            <person name="Liu R."/>
            <person name="Lu X."/>
            <person name="Martens E.C."/>
            <person name="Marri P.R."/>
            <person name="Medigue C."/>
            <person name="Menard M.L."/>
            <person name="Miller N.M."/>
            <person name="Morales-Soto N."/>
            <person name="Norton S."/>
            <person name="Ogier J.C."/>
            <person name="Orchard S.S."/>
            <person name="Park D."/>
            <person name="Park Y."/>
            <person name="Qurollo B.A."/>
            <person name="Sugar D.R."/>
            <person name="Richards G.R."/>
            <person name="Rouy Z."/>
            <person name="Slominski B."/>
            <person name="Slominski K."/>
            <person name="Snyder H."/>
            <person name="Tjaden B.C."/>
            <person name="van der Hoeven R."/>
            <person name="Welch R.D."/>
            <person name="Wheeler C."/>
            <person name="Xiang B."/>
            <person name="Barbazuk B."/>
            <person name="Gaudriault S."/>
            <person name="Goodner B."/>
            <person name="Slater S.C."/>
            <person name="Forst S."/>
            <person name="Goldman B.S."/>
            <person name="Goodrich-Blair H."/>
        </authorList>
    </citation>
    <scope>NUCLEOTIDE SEQUENCE [LARGE SCALE GENOMIC DNA]</scope>
    <source>
        <strain evidence="3">ATCC 19061 / DSM 3370 / CCUG 14189 / LMG 1036 / NCIMB 9965 / AN6</strain>
    </source>
</reference>